<evidence type="ECO:0000313" key="4">
    <source>
        <dbReference type="Proteomes" id="UP000198500"/>
    </source>
</evidence>
<evidence type="ECO:0000313" key="3">
    <source>
        <dbReference type="EMBL" id="SDW30754.1"/>
    </source>
</evidence>
<feature type="domain" description="FIST" evidence="1">
    <location>
        <begin position="46"/>
        <end position="248"/>
    </location>
</feature>
<dbReference type="PANTHER" id="PTHR40252:SF2">
    <property type="entry name" value="BLR0328 PROTEIN"/>
    <property type="match status" value="1"/>
</dbReference>
<dbReference type="Pfam" id="PF08495">
    <property type="entry name" value="FIST"/>
    <property type="match status" value="1"/>
</dbReference>
<dbReference type="STRING" id="574349.SAMN05443545_101558"/>
<accession>A0A1H2SHV3</accession>
<dbReference type="InterPro" id="IPR019494">
    <property type="entry name" value="FIST_C"/>
</dbReference>
<dbReference type="Pfam" id="PF10442">
    <property type="entry name" value="FIST_C"/>
    <property type="match status" value="1"/>
</dbReference>
<protein>
    <submittedName>
        <fullName evidence="3">Uncharacterized conserved protein, contains FIST_N domain</fullName>
    </submittedName>
</protein>
<dbReference type="Proteomes" id="UP000198500">
    <property type="component" value="Unassembled WGS sequence"/>
</dbReference>
<name>A0A1H2SHV3_9GAMM</name>
<evidence type="ECO:0000259" key="1">
    <source>
        <dbReference type="SMART" id="SM00897"/>
    </source>
</evidence>
<dbReference type="EMBL" id="FNNI01000001">
    <property type="protein sequence ID" value="SDW30754.1"/>
    <property type="molecule type" value="Genomic_DNA"/>
</dbReference>
<dbReference type="PANTHER" id="PTHR40252">
    <property type="entry name" value="BLR0328 PROTEIN"/>
    <property type="match status" value="1"/>
</dbReference>
<dbReference type="SMART" id="SM01204">
    <property type="entry name" value="FIST_C"/>
    <property type="match status" value="1"/>
</dbReference>
<sequence length="400" mass="43529">MLDLPMAEALNRTGELDASDIVRTAYSDSHDPRQAANALALALTHDQLGFVLFFCSAEYPLDALGLALDEAFADVPVSGCTTAGEITPAGYGRGCIVAMGFDRRHFAMSLALVEDLARFDLERAQRLTDSLLSDCRRQALAPISGHSFALTLLDGLSSSEEQVLATLDAALGSIPSFGGSAGDDNRLAHTHVYHGGRFHSQAAVVAMFNTDMPFEVFTTHHLRSRCEKLVVTAIDRAQRRVNELNAAPAAEEYARLVGCSVTELDESIFARFPLAVKIGDHHYVRSIQRANPDGSLSFYCAVETGIVLTAMEPASILDDLETIFVDLEARLGRPELIIGCDCFLRRLELETLGQVDAASRLMTRYGVVGFNTYGEQHHGMHINQTFTGVVIGRAHGRPFE</sequence>
<keyword evidence="4" id="KW-1185">Reference proteome</keyword>
<proteinExistence type="predicted"/>
<gene>
    <name evidence="3" type="ORF">SAMN05443545_101558</name>
</gene>
<dbReference type="InterPro" id="IPR013702">
    <property type="entry name" value="FIST_domain_N"/>
</dbReference>
<dbReference type="AlphaFoldDB" id="A0A1H2SHV3"/>
<feature type="domain" description="FIST C-domain" evidence="2">
    <location>
        <begin position="249"/>
        <end position="379"/>
    </location>
</feature>
<dbReference type="NCBIfam" id="NF041558">
    <property type="entry name" value="NosP"/>
    <property type="match status" value="1"/>
</dbReference>
<reference evidence="3 4" key="1">
    <citation type="submission" date="2016-10" db="EMBL/GenBank/DDBJ databases">
        <authorList>
            <person name="de Groot N.N."/>
        </authorList>
    </citation>
    <scope>NUCLEOTIDE SEQUENCE [LARGE SCALE GENOMIC DNA]</scope>
    <source>
        <strain evidence="3 4">DSM 19219</strain>
    </source>
</reference>
<organism evidence="3 4">
    <name type="scientific">Aidingimonas halophila</name>
    <dbReference type="NCBI Taxonomy" id="574349"/>
    <lineage>
        <taxon>Bacteria</taxon>
        <taxon>Pseudomonadati</taxon>
        <taxon>Pseudomonadota</taxon>
        <taxon>Gammaproteobacteria</taxon>
        <taxon>Oceanospirillales</taxon>
        <taxon>Halomonadaceae</taxon>
        <taxon>Aidingimonas</taxon>
    </lineage>
</organism>
<evidence type="ECO:0000259" key="2">
    <source>
        <dbReference type="SMART" id="SM01204"/>
    </source>
</evidence>
<dbReference type="SMART" id="SM00897">
    <property type="entry name" value="FIST"/>
    <property type="match status" value="1"/>
</dbReference>